<dbReference type="EMBL" id="WKAT01000093">
    <property type="protein sequence ID" value="MCF5548276.1"/>
    <property type="molecule type" value="Genomic_DNA"/>
</dbReference>
<keyword evidence="2" id="KW-1185">Reference proteome</keyword>
<name>A0ABS9GUU7_9PSED</name>
<dbReference type="RefSeq" id="WP_236374450.1">
    <property type="nucleotide sequence ID" value="NZ_WKAT01000093.1"/>
</dbReference>
<gene>
    <name evidence="1" type="ORF">GIV68_26395</name>
</gene>
<evidence type="ECO:0000313" key="1">
    <source>
        <dbReference type="EMBL" id="MCF5548276.1"/>
    </source>
</evidence>
<protein>
    <submittedName>
        <fullName evidence="1">Uncharacterized protein</fullName>
    </submittedName>
</protein>
<comment type="caution">
    <text evidence="1">The sequence shown here is derived from an EMBL/GenBank/DDBJ whole genome shotgun (WGS) entry which is preliminary data.</text>
</comment>
<dbReference type="Proteomes" id="UP000814158">
    <property type="component" value="Unassembled WGS sequence"/>
</dbReference>
<reference evidence="1 2" key="1">
    <citation type="submission" date="2019-11" db="EMBL/GenBank/DDBJ databases">
        <title>Epiphytic Pseudomonas syringae from cherry orchards.</title>
        <authorList>
            <person name="Hulin M.T."/>
        </authorList>
    </citation>
    <scope>NUCLEOTIDE SEQUENCE [LARGE SCALE GENOMIC DNA]</scope>
    <source>
        <strain evidence="1 2">PA-3-2A</strain>
    </source>
</reference>
<evidence type="ECO:0000313" key="2">
    <source>
        <dbReference type="Proteomes" id="UP000814158"/>
    </source>
</evidence>
<organism evidence="1 2">
    <name type="scientific">Pseudomonas salomonii</name>
    <dbReference type="NCBI Taxonomy" id="191391"/>
    <lineage>
        <taxon>Bacteria</taxon>
        <taxon>Pseudomonadati</taxon>
        <taxon>Pseudomonadota</taxon>
        <taxon>Gammaproteobacteria</taxon>
        <taxon>Pseudomonadales</taxon>
        <taxon>Pseudomonadaceae</taxon>
        <taxon>Pseudomonas</taxon>
    </lineage>
</organism>
<accession>A0ABS9GUU7</accession>
<proteinExistence type="predicted"/>
<sequence length="149" mass="16276">MSLIEWLYPRAVIWKTTCRDPIRRRVFSSYQRGVSMSSINGFSSGITLPQFEASRTVNDTFKKAADHVDPGFNSGFGQRGVRSEIDATGLYKKAAHGAGELDPGFNTGFGHRGARSEIDASGLYKKAGYGAGELDSGFNAGFSRQRNWA</sequence>